<proteinExistence type="predicted"/>
<dbReference type="AlphaFoldDB" id="A0A6G0YIW6"/>
<protein>
    <submittedName>
        <fullName evidence="1">Sodium-and chloride-dependent transporter XTRP3-like</fullName>
    </submittedName>
</protein>
<accession>A0A6G0YIW6</accession>
<dbReference type="EMBL" id="VUJU01003731">
    <property type="protein sequence ID" value="KAF0756899.1"/>
    <property type="molecule type" value="Genomic_DNA"/>
</dbReference>
<evidence type="ECO:0000313" key="1">
    <source>
        <dbReference type="EMBL" id="KAF0756899.1"/>
    </source>
</evidence>
<name>A0A6G0YIW6_APHCR</name>
<reference evidence="1 2" key="1">
    <citation type="submission" date="2019-08" db="EMBL/GenBank/DDBJ databases">
        <title>Whole genome of Aphis craccivora.</title>
        <authorList>
            <person name="Voronova N.V."/>
            <person name="Shulinski R.S."/>
            <person name="Bandarenka Y.V."/>
            <person name="Zhorov D.G."/>
            <person name="Warner D."/>
        </authorList>
    </citation>
    <scope>NUCLEOTIDE SEQUENCE [LARGE SCALE GENOMIC DNA]</scope>
    <source>
        <strain evidence="1">180601</strain>
        <tissue evidence="1">Whole Body</tissue>
    </source>
</reference>
<comment type="caution">
    <text evidence="1">The sequence shown here is derived from an EMBL/GenBank/DDBJ whole genome shotgun (WGS) entry which is preliminary data.</text>
</comment>
<evidence type="ECO:0000313" key="2">
    <source>
        <dbReference type="Proteomes" id="UP000478052"/>
    </source>
</evidence>
<dbReference type="Proteomes" id="UP000478052">
    <property type="component" value="Unassembled WGS sequence"/>
</dbReference>
<keyword evidence="2" id="KW-1185">Reference proteome</keyword>
<gene>
    <name evidence="1" type="ORF">FWK35_00012382</name>
</gene>
<organism evidence="1 2">
    <name type="scientific">Aphis craccivora</name>
    <name type="common">Cowpea aphid</name>
    <dbReference type="NCBI Taxonomy" id="307492"/>
    <lineage>
        <taxon>Eukaryota</taxon>
        <taxon>Metazoa</taxon>
        <taxon>Ecdysozoa</taxon>
        <taxon>Arthropoda</taxon>
        <taxon>Hexapoda</taxon>
        <taxon>Insecta</taxon>
        <taxon>Pterygota</taxon>
        <taxon>Neoptera</taxon>
        <taxon>Paraneoptera</taxon>
        <taxon>Hemiptera</taxon>
        <taxon>Sternorrhyncha</taxon>
        <taxon>Aphidomorpha</taxon>
        <taxon>Aphidoidea</taxon>
        <taxon>Aphididae</taxon>
        <taxon>Aphidini</taxon>
        <taxon>Aphis</taxon>
        <taxon>Aphis</taxon>
    </lineage>
</organism>
<sequence length="196" mass="22964">MNYERETRTQIHSKIGKIPSRLITIDTLHADLQKLSEILRKDGFEPVIKINKLSLYYNIQITECQFSKTQVLIKLKIPIREYKSDWKLFQYVPAHFKYKNTTCIINSEKTYMAVNTINNKHRIISGIGLQYCDPPLTDLCYTHRFSSDLTLTPKCVESIFKNLPLEEINKYCYFQCVTQTNNEETIIKQIGVNTTQ</sequence>
<dbReference type="OrthoDB" id="6623502at2759"/>